<feature type="region of interest" description="Disordered" evidence="1">
    <location>
        <begin position="36"/>
        <end position="82"/>
    </location>
</feature>
<keyword evidence="3" id="KW-1185">Reference proteome</keyword>
<gene>
    <name evidence="2" type="ORF">VNO77_20781</name>
</gene>
<evidence type="ECO:0000313" key="2">
    <source>
        <dbReference type="EMBL" id="KAK7340087.1"/>
    </source>
</evidence>
<accession>A0AAN9LU81</accession>
<feature type="compositionally biased region" description="Basic and acidic residues" evidence="1">
    <location>
        <begin position="36"/>
        <end position="60"/>
    </location>
</feature>
<name>A0AAN9LU81_CANGL</name>
<organism evidence="2 3">
    <name type="scientific">Canavalia gladiata</name>
    <name type="common">Sword bean</name>
    <name type="synonym">Dolichos gladiatus</name>
    <dbReference type="NCBI Taxonomy" id="3824"/>
    <lineage>
        <taxon>Eukaryota</taxon>
        <taxon>Viridiplantae</taxon>
        <taxon>Streptophyta</taxon>
        <taxon>Embryophyta</taxon>
        <taxon>Tracheophyta</taxon>
        <taxon>Spermatophyta</taxon>
        <taxon>Magnoliopsida</taxon>
        <taxon>eudicotyledons</taxon>
        <taxon>Gunneridae</taxon>
        <taxon>Pentapetalae</taxon>
        <taxon>rosids</taxon>
        <taxon>fabids</taxon>
        <taxon>Fabales</taxon>
        <taxon>Fabaceae</taxon>
        <taxon>Papilionoideae</taxon>
        <taxon>50 kb inversion clade</taxon>
        <taxon>NPAAA clade</taxon>
        <taxon>indigoferoid/millettioid clade</taxon>
        <taxon>Phaseoleae</taxon>
        <taxon>Canavalia</taxon>
    </lineage>
</organism>
<sequence length="108" mass="11994">MLVLGKCKLNKTLVNGKMDGWPRPIKSKFGLGLMEQAHESKKIDKDEGKKRAETAKIGEGKKKKKKKEEENDEFDMDGSSVTAGNHSGNALCYGKRSVFHPQSCAWPT</sequence>
<dbReference type="Proteomes" id="UP001367508">
    <property type="component" value="Unassembled WGS sequence"/>
</dbReference>
<comment type="caution">
    <text evidence="2">The sequence shown here is derived from an EMBL/GenBank/DDBJ whole genome shotgun (WGS) entry which is preliminary data.</text>
</comment>
<proteinExistence type="predicted"/>
<reference evidence="2 3" key="1">
    <citation type="submission" date="2024-01" db="EMBL/GenBank/DDBJ databases">
        <title>The genomes of 5 underutilized Papilionoideae crops provide insights into root nodulation and disease resistanc.</title>
        <authorList>
            <person name="Jiang F."/>
        </authorList>
    </citation>
    <scope>NUCLEOTIDE SEQUENCE [LARGE SCALE GENOMIC DNA]</scope>
    <source>
        <strain evidence="2">LVBAO_FW01</strain>
        <tissue evidence="2">Leaves</tissue>
    </source>
</reference>
<evidence type="ECO:0000313" key="3">
    <source>
        <dbReference type="Proteomes" id="UP001367508"/>
    </source>
</evidence>
<dbReference type="EMBL" id="JAYMYQ010000004">
    <property type="protein sequence ID" value="KAK7340087.1"/>
    <property type="molecule type" value="Genomic_DNA"/>
</dbReference>
<protein>
    <submittedName>
        <fullName evidence="2">Uncharacterized protein</fullName>
    </submittedName>
</protein>
<dbReference type="AlphaFoldDB" id="A0AAN9LU81"/>
<evidence type="ECO:0000256" key="1">
    <source>
        <dbReference type="SAM" id="MobiDB-lite"/>
    </source>
</evidence>